<reference evidence="12 13" key="1">
    <citation type="submission" date="2019-06" db="EMBL/GenBank/DDBJ databases">
        <title>New taxonomy in bacterial strain CC-CFT640, isolated from vineyard.</title>
        <authorList>
            <person name="Lin S.-Y."/>
            <person name="Tsai C.-F."/>
            <person name="Young C.-C."/>
        </authorList>
    </citation>
    <scope>NUCLEOTIDE SEQUENCE [LARGE SCALE GENOMIC DNA]</scope>
    <source>
        <strain evidence="12 13">CC-CFT640</strain>
    </source>
</reference>
<keyword evidence="6 8" id="KW-0482">Metalloprotease</keyword>
<comment type="cofactor">
    <cofactor evidence="8">
        <name>Zn(2+)</name>
        <dbReference type="ChEBI" id="CHEBI:29105"/>
    </cofactor>
</comment>
<dbReference type="Pfam" id="PF01447">
    <property type="entry name" value="Peptidase_M4"/>
    <property type="match status" value="1"/>
</dbReference>
<dbReference type="EMBL" id="VDUZ01000008">
    <property type="protein sequence ID" value="TXL77517.1"/>
    <property type="molecule type" value="Genomic_DNA"/>
</dbReference>
<dbReference type="CDD" id="cd09597">
    <property type="entry name" value="M4_TLP"/>
    <property type="match status" value="1"/>
</dbReference>
<organism evidence="12 13">
    <name type="scientific">Vineibacter terrae</name>
    <dbReference type="NCBI Taxonomy" id="2586908"/>
    <lineage>
        <taxon>Bacteria</taxon>
        <taxon>Pseudomonadati</taxon>
        <taxon>Pseudomonadota</taxon>
        <taxon>Alphaproteobacteria</taxon>
        <taxon>Hyphomicrobiales</taxon>
        <taxon>Vineibacter</taxon>
    </lineage>
</organism>
<keyword evidence="4 8" id="KW-0378">Hydrolase</keyword>
<evidence type="ECO:0000256" key="2">
    <source>
        <dbReference type="ARBA" id="ARBA00022670"/>
    </source>
</evidence>
<keyword evidence="2 8" id="KW-0645">Protease</keyword>
<evidence type="ECO:0000256" key="6">
    <source>
        <dbReference type="ARBA" id="ARBA00023049"/>
    </source>
</evidence>
<dbReference type="EC" id="3.4.24.-" evidence="8"/>
<comment type="function">
    <text evidence="8">Extracellular zinc metalloprotease.</text>
</comment>
<dbReference type="InterPro" id="IPR013856">
    <property type="entry name" value="Peptidase_M4_domain"/>
</dbReference>
<dbReference type="Proteomes" id="UP000321638">
    <property type="component" value="Unassembled WGS sequence"/>
</dbReference>
<evidence type="ECO:0000256" key="1">
    <source>
        <dbReference type="ARBA" id="ARBA00009388"/>
    </source>
</evidence>
<feature type="domain" description="Peptidase M4 C-terminal" evidence="10">
    <location>
        <begin position="188"/>
        <end position="356"/>
    </location>
</feature>
<dbReference type="SUPFAM" id="SSF55486">
    <property type="entry name" value="Metalloproteases ('zincins'), catalytic domain"/>
    <property type="match status" value="1"/>
</dbReference>
<dbReference type="PRINTS" id="PR00730">
    <property type="entry name" value="THERMOLYSIN"/>
</dbReference>
<feature type="active site" evidence="7">
    <location>
        <position position="178"/>
    </location>
</feature>
<comment type="subcellular location">
    <subcellularLocation>
        <location evidence="8">Secreted</location>
    </subcellularLocation>
</comment>
<keyword evidence="8" id="KW-0964">Secreted</keyword>
<evidence type="ECO:0000259" key="10">
    <source>
        <dbReference type="Pfam" id="PF02868"/>
    </source>
</evidence>
<evidence type="ECO:0000313" key="13">
    <source>
        <dbReference type="Proteomes" id="UP000321638"/>
    </source>
</evidence>
<comment type="similarity">
    <text evidence="1 8">Belongs to the peptidase M4 family.</text>
</comment>
<dbReference type="InterPro" id="IPR001570">
    <property type="entry name" value="Peptidase_M4_C_domain"/>
</dbReference>
<evidence type="ECO:0000256" key="5">
    <source>
        <dbReference type="ARBA" id="ARBA00022833"/>
    </source>
</evidence>
<dbReference type="GO" id="GO:0005576">
    <property type="term" value="C:extracellular region"/>
    <property type="evidence" value="ECO:0007669"/>
    <property type="project" value="UniProtKB-SubCell"/>
</dbReference>
<evidence type="ECO:0000313" key="12">
    <source>
        <dbReference type="EMBL" id="TXL77517.1"/>
    </source>
</evidence>
<dbReference type="GO" id="GO:0046872">
    <property type="term" value="F:metal ion binding"/>
    <property type="evidence" value="ECO:0007669"/>
    <property type="project" value="UniProtKB-UniRule"/>
</dbReference>
<keyword evidence="3" id="KW-0479">Metal-binding</keyword>
<dbReference type="GO" id="GO:0004222">
    <property type="term" value="F:metalloendopeptidase activity"/>
    <property type="evidence" value="ECO:0007669"/>
    <property type="project" value="UniProtKB-UniRule"/>
</dbReference>
<dbReference type="InterPro" id="IPR032475">
    <property type="entry name" value="Protealysin_N_PP"/>
</dbReference>
<dbReference type="Gene3D" id="3.10.170.10">
    <property type="match status" value="1"/>
</dbReference>
<dbReference type="GO" id="GO:0006508">
    <property type="term" value="P:proteolysis"/>
    <property type="evidence" value="ECO:0007669"/>
    <property type="project" value="UniProtKB-KW"/>
</dbReference>
<proteinExistence type="inferred from homology"/>
<evidence type="ECO:0000256" key="7">
    <source>
        <dbReference type="PIRSR" id="PIRSR623612-1"/>
    </source>
</evidence>
<feature type="active site" description="Proton donor" evidence="7">
    <location>
        <position position="279"/>
    </location>
</feature>
<evidence type="ECO:0000256" key="4">
    <source>
        <dbReference type="ARBA" id="ARBA00022801"/>
    </source>
</evidence>
<dbReference type="InterPro" id="IPR052759">
    <property type="entry name" value="Metalloprotease_M4"/>
</dbReference>
<sequence>MHPDDLMQQLHAGCDHDHGICHIIPPHIVRHVAETASGELRERALQSLADAAQFRGVRTVMATLAVGALPAGEKRRTIYDAETGTDLPGKLVRGEGDPATSDVAVTEAYDSSGAVYDFYKKVYGRNSVDGSGLRLNSTVHYDVKFDNAFWDGRQMVYGDGDGTLFQRFTISLDVIGHELTHGITQFEAGLVYQGEPGALNESMSDVFGSLVKQWKRKQKADQADWIIGEGLLAPGIKGKGLRSMSEPGTAYDDPQLGKDPQPAHMKNFYKGSADNGGVHINSGIPNRAFYLAAAAIGGFAWEKAGRIWYTALCDWLKPRATFHDARLATIGAATELYGKSAAETKAVKAAWDKVGVK</sequence>
<protein>
    <recommendedName>
        <fullName evidence="8">Neutral metalloproteinase</fullName>
        <ecNumber evidence="8">3.4.24.-</ecNumber>
    </recommendedName>
</protein>
<evidence type="ECO:0000256" key="3">
    <source>
        <dbReference type="ARBA" id="ARBA00022723"/>
    </source>
</evidence>
<evidence type="ECO:0000259" key="9">
    <source>
        <dbReference type="Pfam" id="PF01447"/>
    </source>
</evidence>
<name>A0A5C8PQN3_9HYPH</name>
<accession>A0A5C8PQN3</accession>
<dbReference type="Gene3D" id="1.10.390.10">
    <property type="entry name" value="Neutral Protease Domain 2"/>
    <property type="match status" value="1"/>
</dbReference>
<gene>
    <name evidence="12" type="ORF">FHP25_08775</name>
</gene>
<dbReference type="OrthoDB" id="5378341at2"/>
<evidence type="ECO:0000259" key="11">
    <source>
        <dbReference type="Pfam" id="PF16485"/>
    </source>
</evidence>
<dbReference type="Pfam" id="PF02868">
    <property type="entry name" value="Peptidase_M4_C"/>
    <property type="match status" value="1"/>
</dbReference>
<dbReference type="AlphaFoldDB" id="A0A5C8PQN3"/>
<dbReference type="InterPro" id="IPR027268">
    <property type="entry name" value="Peptidase_M4/M1_CTD_sf"/>
</dbReference>
<keyword evidence="13" id="KW-1185">Reference proteome</keyword>
<keyword evidence="5 8" id="KW-0862">Zinc</keyword>
<dbReference type="RefSeq" id="WP_147846557.1">
    <property type="nucleotide sequence ID" value="NZ_VDUZ01000008.1"/>
</dbReference>
<comment type="caution">
    <text evidence="12">The sequence shown here is derived from an EMBL/GenBank/DDBJ whole genome shotgun (WGS) entry which is preliminary data.</text>
</comment>
<dbReference type="Pfam" id="PF16485">
    <property type="entry name" value="PLN_propep"/>
    <property type="match status" value="1"/>
</dbReference>
<dbReference type="PANTHER" id="PTHR43579:SF1">
    <property type="entry name" value="NEUTRAL METALLOPROTEINASE"/>
    <property type="match status" value="1"/>
</dbReference>
<feature type="domain" description="Protealysin N-terminal propeptide" evidence="11">
    <location>
        <begin position="21"/>
        <end position="48"/>
    </location>
</feature>
<dbReference type="InterPro" id="IPR023612">
    <property type="entry name" value="Peptidase_M4"/>
</dbReference>
<evidence type="ECO:0000256" key="8">
    <source>
        <dbReference type="RuleBase" id="RU366073"/>
    </source>
</evidence>
<dbReference type="PANTHER" id="PTHR43579">
    <property type="match status" value="1"/>
</dbReference>
<feature type="domain" description="Peptidase M4" evidence="9">
    <location>
        <begin position="77"/>
        <end position="185"/>
    </location>
</feature>